<feature type="region of interest" description="Disordered" evidence="1">
    <location>
        <begin position="1"/>
        <end position="22"/>
    </location>
</feature>
<proteinExistence type="predicted"/>
<evidence type="ECO:0000313" key="3">
    <source>
        <dbReference type="Proteomes" id="UP001420932"/>
    </source>
</evidence>
<dbReference type="EMBL" id="JBBNAF010000004">
    <property type="protein sequence ID" value="KAK9152110.1"/>
    <property type="molecule type" value="Genomic_DNA"/>
</dbReference>
<gene>
    <name evidence="2" type="ORF">Syun_010419</name>
</gene>
<keyword evidence="3" id="KW-1185">Reference proteome</keyword>
<reference evidence="2 3" key="1">
    <citation type="submission" date="2024-01" db="EMBL/GenBank/DDBJ databases">
        <title>Genome assemblies of Stephania.</title>
        <authorList>
            <person name="Yang L."/>
        </authorList>
    </citation>
    <scope>NUCLEOTIDE SEQUENCE [LARGE SCALE GENOMIC DNA]</scope>
    <source>
        <strain evidence="2">YNDBR</strain>
        <tissue evidence="2">Leaf</tissue>
    </source>
</reference>
<comment type="caution">
    <text evidence="2">The sequence shown here is derived from an EMBL/GenBank/DDBJ whole genome shotgun (WGS) entry which is preliminary data.</text>
</comment>
<evidence type="ECO:0000313" key="2">
    <source>
        <dbReference type="EMBL" id="KAK9152110.1"/>
    </source>
</evidence>
<accession>A0AAP0PRR6</accession>
<name>A0AAP0PRR6_9MAGN</name>
<organism evidence="2 3">
    <name type="scientific">Stephania yunnanensis</name>
    <dbReference type="NCBI Taxonomy" id="152371"/>
    <lineage>
        <taxon>Eukaryota</taxon>
        <taxon>Viridiplantae</taxon>
        <taxon>Streptophyta</taxon>
        <taxon>Embryophyta</taxon>
        <taxon>Tracheophyta</taxon>
        <taxon>Spermatophyta</taxon>
        <taxon>Magnoliopsida</taxon>
        <taxon>Ranunculales</taxon>
        <taxon>Menispermaceae</taxon>
        <taxon>Menispermoideae</taxon>
        <taxon>Cissampelideae</taxon>
        <taxon>Stephania</taxon>
    </lineage>
</organism>
<dbReference type="AlphaFoldDB" id="A0AAP0PRR6"/>
<sequence>MPTAALPPSAPSSSVSLASTPAARHWAHPLHQNSRLHQQDPLAAAPAVLSSPAAAPATLTLHQICHPPLHQQPVAVRPLHRRSARLMSVPAAPTPCAIPDPLPLARAYRSHPPPSRGFATLPPLFEHLQMRRCHRPSASTTSPALSTSPLSASSLEVASPDLSCALYAPPPVRCRCRSVAARTRLAAASPIRASAAAPALPLLRLIPVASVIVSI</sequence>
<protein>
    <submittedName>
        <fullName evidence="2">Uncharacterized protein</fullName>
    </submittedName>
</protein>
<dbReference type="Proteomes" id="UP001420932">
    <property type="component" value="Unassembled WGS sequence"/>
</dbReference>
<evidence type="ECO:0000256" key="1">
    <source>
        <dbReference type="SAM" id="MobiDB-lite"/>
    </source>
</evidence>